<protein>
    <recommendedName>
        <fullName evidence="2">Anti-sigma factor antagonist</fullName>
    </recommendedName>
</protein>
<dbReference type="InterPro" id="IPR003658">
    <property type="entry name" value="Anti-sigma_ant"/>
</dbReference>
<evidence type="ECO:0000256" key="1">
    <source>
        <dbReference type="ARBA" id="ARBA00009013"/>
    </source>
</evidence>
<gene>
    <name evidence="4" type="ORF">ACFQ1S_19685</name>
</gene>
<sequence length="106" mass="11245">MSFTAALSTKGDTAVITLNGDLDDANSAQFRDKVAEASKHPISRLVLDMTDLDRLSSSGLRGLAFCREKMGGDVDIVFVSPNEDVRAAIEGVGFQLSVTIADSVPQ</sequence>
<dbReference type="SUPFAM" id="SSF52091">
    <property type="entry name" value="SpoIIaa-like"/>
    <property type="match status" value="1"/>
</dbReference>
<dbReference type="EMBL" id="JBHTIS010001157">
    <property type="protein sequence ID" value="MFD1047602.1"/>
    <property type="molecule type" value="Genomic_DNA"/>
</dbReference>
<feature type="domain" description="STAS" evidence="3">
    <location>
        <begin position="3"/>
        <end position="106"/>
    </location>
</feature>
<dbReference type="Pfam" id="PF01740">
    <property type="entry name" value="STAS"/>
    <property type="match status" value="1"/>
</dbReference>
<comment type="caution">
    <text evidence="4">The sequence shown here is derived from an EMBL/GenBank/DDBJ whole genome shotgun (WGS) entry which is preliminary data.</text>
</comment>
<dbReference type="PANTHER" id="PTHR33495:SF14">
    <property type="entry name" value="ANTI-SIGMA FACTOR ANTAGONIST"/>
    <property type="match status" value="1"/>
</dbReference>
<evidence type="ECO:0000313" key="5">
    <source>
        <dbReference type="Proteomes" id="UP001597045"/>
    </source>
</evidence>
<dbReference type="PROSITE" id="PS50801">
    <property type="entry name" value="STAS"/>
    <property type="match status" value="1"/>
</dbReference>
<comment type="similarity">
    <text evidence="1 2">Belongs to the anti-sigma-factor antagonist family.</text>
</comment>
<dbReference type="NCBIfam" id="TIGR00377">
    <property type="entry name" value="ant_ant_sig"/>
    <property type="match status" value="1"/>
</dbReference>
<evidence type="ECO:0000256" key="2">
    <source>
        <dbReference type="RuleBase" id="RU003749"/>
    </source>
</evidence>
<keyword evidence="5" id="KW-1185">Reference proteome</keyword>
<dbReference type="PANTHER" id="PTHR33495">
    <property type="entry name" value="ANTI-SIGMA FACTOR ANTAGONIST TM_1081-RELATED-RELATED"/>
    <property type="match status" value="1"/>
</dbReference>
<dbReference type="Proteomes" id="UP001597045">
    <property type="component" value="Unassembled WGS sequence"/>
</dbReference>
<proteinExistence type="inferred from homology"/>
<accession>A0ABW3MCB7</accession>
<evidence type="ECO:0000313" key="4">
    <source>
        <dbReference type="EMBL" id="MFD1047602.1"/>
    </source>
</evidence>
<name>A0ABW3MCB7_9PSEU</name>
<dbReference type="InterPro" id="IPR036513">
    <property type="entry name" value="STAS_dom_sf"/>
</dbReference>
<dbReference type="Gene3D" id="3.30.750.24">
    <property type="entry name" value="STAS domain"/>
    <property type="match status" value="1"/>
</dbReference>
<reference evidence="5" key="1">
    <citation type="journal article" date="2019" name="Int. J. Syst. Evol. Microbiol.">
        <title>The Global Catalogue of Microorganisms (GCM) 10K type strain sequencing project: providing services to taxonomists for standard genome sequencing and annotation.</title>
        <authorList>
            <consortium name="The Broad Institute Genomics Platform"/>
            <consortium name="The Broad Institute Genome Sequencing Center for Infectious Disease"/>
            <person name="Wu L."/>
            <person name="Ma J."/>
        </authorList>
    </citation>
    <scope>NUCLEOTIDE SEQUENCE [LARGE SCALE GENOMIC DNA]</scope>
    <source>
        <strain evidence="5">JCM 31486</strain>
    </source>
</reference>
<dbReference type="CDD" id="cd07043">
    <property type="entry name" value="STAS_anti-anti-sigma_factors"/>
    <property type="match status" value="1"/>
</dbReference>
<dbReference type="InterPro" id="IPR002645">
    <property type="entry name" value="STAS_dom"/>
</dbReference>
<organism evidence="4 5">
    <name type="scientific">Kibdelosporangium lantanae</name>
    <dbReference type="NCBI Taxonomy" id="1497396"/>
    <lineage>
        <taxon>Bacteria</taxon>
        <taxon>Bacillati</taxon>
        <taxon>Actinomycetota</taxon>
        <taxon>Actinomycetes</taxon>
        <taxon>Pseudonocardiales</taxon>
        <taxon>Pseudonocardiaceae</taxon>
        <taxon>Kibdelosporangium</taxon>
    </lineage>
</organism>
<evidence type="ECO:0000259" key="3">
    <source>
        <dbReference type="PROSITE" id="PS50801"/>
    </source>
</evidence>